<evidence type="ECO:0000313" key="1">
    <source>
        <dbReference type="EMBL" id="SVD48755.1"/>
    </source>
</evidence>
<sequence>MVEDFCFEAIFEICFWIILSVLWEIGIEV</sequence>
<protein>
    <submittedName>
        <fullName evidence="1">Uncharacterized protein</fullName>
    </submittedName>
</protein>
<organism evidence="1">
    <name type="scientific">marine metagenome</name>
    <dbReference type="NCBI Taxonomy" id="408172"/>
    <lineage>
        <taxon>unclassified sequences</taxon>
        <taxon>metagenomes</taxon>
        <taxon>ecological metagenomes</taxon>
    </lineage>
</organism>
<accession>A0A382VRW2</accession>
<name>A0A382VRW2_9ZZZZ</name>
<dbReference type="EMBL" id="UINC01153823">
    <property type="protein sequence ID" value="SVD48755.1"/>
    <property type="molecule type" value="Genomic_DNA"/>
</dbReference>
<proteinExistence type="predicted"/>
<feature type="non-terminal residue" evidence="1">
    <location>
        <position position="29"/>
    </location>
</feature>
<reference evidence="1" key="1">
    <citation type="submission" date="2018-05" db="EMBL/GenBank/DDBJ databases">
        <authorList>
            <person name="Lanie J.A."/>
            <person name="Ng W.-L."/>
            <person name="Kazmierczak K.M."/>
            <person name="Andrzejewski T.M."/>
            <person name="Davidsen T.M."/>
            <person name="Wayne K.J."/>
            <person name="Tettelin H."/>
            <person name="Glass J.I."/>
            <person name="Rusch D."/>
            <person name="Podicherti R."/>
            <person name="Tsui H.-C.T."/>
            <person name="Winkler M.E."/>
        </authorList>
    </citation>
    <scope>NUCLEOTIDE SEQUENCE</scope>
</reference>
<gene>
    <name evidence="1" type="ORF">METZ01_LOCUS401609</name>
</gene>
<dbReference type="AlphaFoldDB" id="A0A382VRW2"/>